<dbReference type="PANTHER" id="PTHR35174:SF3">
    <property type="entry name" value="BLL7171 PROTEIN"/>
    <property type="match status" value="1"/>
</dbReference>
<feature type="domain" description="YCII-related" evidence="2">
    <location>
        <begin position="5"/>
        <end position="102"/>
    </location>
</feature>
<evidence type="ECO:0000259" key="2">
    <source>
        <dbReference type="Pfam" id="PF03795"/>
    </source>
</evidence>
<dbReference type="EMBL" id="JBHUCP010000004">
    <property type="protein sequence ID" value="MFD1528982.1"/>
    <property type="molecule type" value="Genomic_DNA"/>
</dbReference>
<comment type="similarity">
    <text evidence="1">Belongs to the YciI family.</text>
</comment>
<comment type="caution">
    <text evidence="3">The sequence shown here is derived from an EMBL/GenBank/DDBJ whole genome shotgun (WGS) entry which is preliminary data.</text>
</comment>
<keyword evidence="4" id="KW-1185">Reference proteome</keyword>
<dbReference type="SUPFAM" id="SSF54909">
    <property type="entry name" value="Dimeric alpha+beta barrel"/>
    <property type="match status" value="1"/>
</dbReference>
<evidence type="ECO:0000313" key="4">
    <source>
        <dbReference type="Proteomes" id="UP001597145"/>
    </source>
</evidence>
<accession>A0ABW4FJ23</accession>
<reference evidence="4" key="1">
    <citation type="journal article" date="2019" name="Int. J. Syst. Evol. Microbiol.">
        <title>The Global Catalogue of Microorganisms (GCM) 10K type strain sequencing project: providing services to taxonomists for standard genome sequencing and annotation.</title>
        <authorList>
            <consortium name="The Broad Institute Genomics Platform"/>
            <consortium name="The Broad Institute Genome Sequencing Center for Infectious Disease"/>
            <person name="Wu L."/>
            <person name="Ma J."/>
        </authorList>
    </citation>
    <scope>NUCLEOTIDE SEQUENCE [LARGE SCALE GENOMIC DNA]</scope>
    <source>
        <strain evidence="4">JCM 12165</strain>
    </source>
</reference>
<gene>
    <name evidence="3" type="ORF">ACFSCY_05975</name>
</gene>
<protein>
    <submittedName>
        <fullName evidence="3">YciI family protein</fullName>
    </submittedName>
</protein>
<name>A0ABW4FJ23_9PSEU</name>
<evidence type="ECO:0000313" key="3">
    <source>
        <dbReference type="EMBL" id="MFD1528982.1"/>
    </source>
</evidence>
<organism evidence="3 4">
    <name type="scientific">Pseudonocardia aurantiaca</name>
    <dbReference type="NCBI Taxonomy" id="75290"/>
    <lineage>
        <taxon>Bacteria</taxon>
        <taxon>Bacillati</taxon>
        <taxon>Actinomycetota</taxon>
        <taxon>Actinomycetes</taxon>
        <taxon>Pseudonocardiales</taxon>
        <taxon>Pseudonocardiaceae</taxon>
        <taxon>Pseudonocardia</taxon>
    </lineage>
</organism>
<dbReference type="InterPro" id="IPR005545">
    <property type="entry name" value="YCII"/>
</dbReference>
<dbReference type="RefSeq" id="WP_343974685.1">
    <property type="nucleotide sequence ID" value="NZ_BAAAJG010000008.1"/>
</dbReference>
<proteinExistence type="inferred from homology"/>
<dbReference type="InterPro" id="IPR011008">
    <property type="entry name" value="Dimeric_a/b-barrel"/>
</dbReference>
<dbReference type="Pfam" id="PF03795">
    <property type="entry name" value="YCII"/>
    <property type="match status" value="1"/>
</dbReference>
<sequence>MKKYLLAVQFDESAPSPSEDEIQEQQARTAKVTAEMQSAGSWVFVGGLLPSHATTVIRPGNGTTTMTDGPFAETKEQLGGFWVIQCDDLDQALAWGEKCALACGCPIEVRPFEDAQWVERPHPGGRTRGVQGR</sequence>
<dbReference type="Gene3D" id="3.30.70.1060">
    <property type="entry name" value="Dimeric alpha+beta barrel"/>
    <property type="match status" value="1"/>
</dbReference>
<dbReference type="Proteomes" id="UP001597145">
    <property type="component" value="Unassembled WGS sequence"/>
</dbReference>
<evidence type="ECO:0000256" key="1">
    <source>
        <dbReference type="ARBA" id="ARBA00007689"/>
    </source>
</evidence>
<dbReference type="PANTHER" id="PTHR35174">
    <property type="entry name" value="BLL7171 PROTEIN-RELATED"/>
    <property type="match status" value="1"/>
</dbReference>